<evidence type="ECO:0000256" key="1">
    <source>
        <dbReference type="SAM" id="Phobius"/>
    </source>
</evidence>
<dbReference type="EMBL" id="JAZDWU010000001">
    <property type="protein sequence ID" value="KAL0017275.1"/>
    <property type="molecule type" value="Genomic_DNA"/>
</dbReference>
<keyword evidence="3" id="KW-1185">Reference proteome</keyword>
<feature type="transmembrane region" description="Helical" evidence="1">
    <location>
        <begin position="46"/>
        <end position="64"/>
    </location>
</feature>
<evidence type="ECO:0000313" key="2">
    <source>
        <dbReference type="EMBL" id="KAL0017275.1"/>
    </source>
</evidence>
<keyword evidence="1" id="KW-0812">Transmembrane</keyword>
<name>A0AAW2E6L7_9ROSI</name>
<sequence>MYYSSTFLQVVIVLVHNPLGFGVVVRILVKDYDAALDFELDSMEKFVLQCLAFYQHVILVYVLLPSWLSFSVKDNIASFEL</sequence>
<accession>A0AAW2E6L7</accession>
<comment type="caution">
    <text evidence="2">The sequence shown here is derived from an EMBL/GenBank/DDBJ whole genome shotgun (WGS) entry which is preliminary data.</text>
</comment>
<dbReference type="Proteomes" id="UP001459277">
    <property type="component" value="Unassembled WGS sequence"/>
</dbReference>
<keyword evidence="1" id="KW-0472">Membrane</keyword>
<gene>
    <name evidence="2" type="ORF">SO802_004344</name>
</gene>
<protein>
    <submittedName>
        <fullName evidence="2">Uncharacterized protein</fullName>
    </submittedName>
</protein>
<proteinExistence type="predicted"/>
<keyword evidence="1" id="KW-1133">Transmembrane helix</keyword>
<evidence type="ECO:0000313" key="3">
    <source>
        <dbReference type="Proteomes" id="UP001459277"/>
    </source>
</evidence>
<dbReference type="AlphaFoldDB" id="A0AAW2E6L7"/>
<organism evidence="2 3">
    <name type="scientific">Lithocarpus litseifolius</name>
    <dbReference type="NCBI Taxonomy" id="425828"/>
    <lineage>
        <taxon>Eukaryota</taxon>
        <taxon>Viridiplantae</taxon>
        <taxon>Streptophyta</taxon>
        <taxon>Embryophyta</taxon>
        <taxon>Tracheophyta</taxon>
        <taxon>Spermatophyta</taxon>
        <taxon>Magnoliopsida</taxon>
        <taxon>eudicotyledons</taxon>
        <taxon>Gunneridae</taxon>
        <taxon>Pentapetalae</taxon>
        <taxon>rosids</taxon>
        <taxon>fabids</taxon>
        <taxon>Fagales</taxon>
        <taxon>Fagaceae</taxon>
        <taxon>Lithocarpus</taxon>
    </lineage>
</organism>
<feature type="transmembrane region" description="Helical" evidence="1">
    <location>
        <begin position="6"/>
        <end position="25"/>
    </location>
</feature>
<reference evidence="2 3" key="1">
    <citation type="submission" date="2024-01" db="EMBL/GenBank/DDBJ databases">
        <title>A telomere-to-telomere, gap-free genome of sweet tea (Lithocarpus litseifolius).</title>
        <authorList>
            <person name="Zhou J."/>
        </authorList>
    </citation>
    <scope>NUCLEOTIDE SEQUENCE [LARGE SCALE GENOMIC DNA]</scope>
    <source>
        <strain evidence="2">Zhou-2022a</strain>
        <tissue evidence="2">Leaf</tissue>
    </source>
</reference>